<feature type="transmembrane region" description="Helical" evidence="13">
    <location>
        <begin position="438"/>
        <end position="459"/>
    </location>
</feature>
<name>A0AAV7CC86_ENGPU</name>
<dbReference type="PRINTS" id="PR01097">
    <property type="entry name" value="TRNSRECEPTRP"/>
</dbReference>
<protein>
    <recommendedName>
        <fullName evidence="14">Transient receptor ion channel domain-containing protein</fullName>
    </recommendedName>
</protein>
<dbReference type="PANTHER" id="PTHR10117:SF6">
    <property type="entry name" value="SHORT TRANSIENT RECEPTOR POTENTIAL CHANNEL 2"/>
    <property type="match status" value="1"/>
</dbReference>
<evidence type="ECO:0000256" key="12">
    <source>
        <dbReference type="SAM" id="MobiDB-lite"/>
    </source>
</evidence>
<dbReference type="PANTHER" id="PTHR10117">
    <property type="entry name" value="TRANSIENT RECEPTOR POTENTIAL CHANNEL"/>
    <property type="match status" value="1"/>
</dbReference>
<evidence type="ECO:0000256" key="4">
    <source>
        <dbReference type="ARBA" id="ARBA00022737"/>
    </source>
</evidence>
<dbReference type="SMART" id="SM01420">
    <property type="entry name" value="TRP_2"/>
    <property type="match status" value="1"/>
</dbReference>
<keyword evidence="5 13" id="KW-1133">Transmembrane helix</keyword>
<evidence type="ECO:0000259" key="14">
    <source>
        <dbReference type="SMART" id="SM01420"/>
    </source>
</evidence>
<evidence type="ECO:0000256" key="11">
    <source>
        <dbReference type="SAM" id="Coils"/>
    </source>
</evidence>
<evidence type="ECO:0000313" key="15">
    <source>
        <dbReference type="EMBL" id="KAG8582067.1"/>
    </source>
</evidence>
<organism evidence="15 16">
    <name type="scientific">Engystomops pustulosus</name>
    <name type="common">Tungara frog</name>
    <name type="synonym">Physalaemus pustulosus</name>
    <dbReference type="NCBI Taxonomy" id="76066"/>
    <lineage>
        <taxon>Eukaryota</taxon>
        <taxon>Metazoa</taxon>
        <taxon>Chordata</taxon>
        <taxon>Craniata</taxon>
        <taxon>Vertebrata</taxon>
        <taxon>Euteleostomi</taxon>
        <taxon>Amphibia</taxon>
        <taxon>Batrachia</taxon>
        <taxon>Anura</taxon>
        <taxon>Neobatrachia</taxon>
        <taxon>Hyloidea</taxon>
        <taxon>Leptodactylidae</taxon>
        <taxon>Leiuperinae</taxon>
        <taxon>Engystomops</taxon>
    </lineage>
</organism>
<evidence type="ECO:0000256" key="8">
    <source>
        <dbReference type="ARBA" id="ARBA00023136"/>
    </source>
</evidence>
<keyword evidence="4" id="KW-0677">Repeat</keyword>
<dbReference type="PRINTS" id="PR01643">
    <property type="entry name" value="TRPCHANNEL2"/>
</dbReference>
<dbReference type="GO" id="GO:0005886">
    <property type="term" value="C:plasma membrane"/>
    <property type="evidence" value="ECO:0007669"/>
    <property type="project" value="TreeGrafter"/>
</dbReference>
<dbReference type="InterPro" id="IPR005821">
    <property type="entry name" value="Ion_trans_dom"/>
</dbReference>
<feature type="transmembrane region" description="Helical" evidence="13">
    <location>
        <begin position="480"/>
        <end position="501"/>
    </location>
</feature>
<accession>A0AAV7CC86</accession>
<keyword evidence="11" id="KW-0175">Coiled coil</keyword>
<reference evidence="15" key="1">
    <citation type="thesis" date="2020" institute="ProQuest LLC" country="789 East Eisenhower Parkway, Ann Arbor, MI, USA">
        <title>Comparative Genomics and Chromosome Evolution.</title>
        <authorList>
            <person name="Mudd A.B."/>
        </authorList>
    </citation>
    <scope>NUCLEOTIDE SEQUENCE</scope>
    <source>
        <strain evidence="15">237g6f4</strain>
        <tissue evidence="15">Blood</tissue>
    </source>
</reference>
<dbReference type="SUPFAM" id="SSF81324">
    <property type="entry name" value="Voltage-gated potassium channels"/>
    <property type="match status" value="1"/>
</dbReference>
<dbReference type="GO" id="GO:0007338">
    <property type="term" value="P:single fertilization"/>
    <property type="evidence" value="ECO:0007669"/>
    <property type="project" value="TreeGrafter"/>
</dbReference>
<evidence type="ECO:0000256" key="3">
    <source>
        <dbReference type="ARBA" id="ARBA00022692"/>
    </source>
</evidence>
<keyword evidence="2" id="KW-0813">Transport</keyword>
<feature type="region of interest" description="Disordered" evidence="12">
    <location>
        <begin position="745"/>
        <end position="798"/>
    </location>
</feature>
<evidence type="ECO:0000313" key="16">
    <source>
        <dbReference type="Proteomes" id="UP000824782"/>
    </source>
</evidence>
<proteinExistence type="predicted"/>
<evidence type="ECO:0000256" key="7">
    <source>
        <dbReference type="ARBA" id="ARBA00023065"/>
    </source>
</evidence>
<comment type="catalytic activity">
    <reaction evidence="10">
        <text>Ca(2+)(in) = Ca(2+)(out)</text>
        <dbReference type="Rhea" id="RHEA:29671"/>
        <dbReference type="ChEBI" id="CHEBI:29108"/>
    </reaction>
</comment>
<dbReference type="FunFam" id="1.25.40.20:FF:000222">
    <property type="entry name" value="Short transient receptor potential channel 2 homolog"/>
    <property type="match status" value="1"/>
</dbReference>
<evidence type="ECO:0000256" key="13">
    <source>
        <dbReference type="SAM" id="Phobius"/>
    </source>
</evidence>
<keyword evidence="16" id="KW-1185">Reference proteome</keyword>
<dbReference type="SUPFAM" id="SSF48403">
    <property type="entry name" value="Ankyrin repeat"/>
    <property type="match status" value="1"/>
</dbReference>
<dbReference type="Pfam" id="PF00520">
    <property type="entry name" value="Ion_trans"/>
    <property type="match status" value="1"/>
</dbReference>
<dbReference type="SMART" id="SM00248">
    <property type="entry name" value="ANK"/>
    <property type="match status" value="3"/>
</dbReference>
<dbReference type="InterPro" id="IPR002153">
    <property type="entry name" value="TRPC_channel"/>
</dbReference>
<dbReference type="InterPro" id="IPR005458">
    <property type="entry name" value="TRPC2_channel"/>
</dbReference>
<feature type="domain" description="Transient receptor ion channel" evidence="14">
    <location>
        <begin position="180"/>
        <end position="242"/>
    </location>
</feature>
<feature type="compositionally biased region" description="Polar residues" evidence="12">
    <location>
        <begin position="745"/>
        <end position="761"/>
    </location>
</feature>
<dbReference type="GO" id="GO:0070679">
    <property type="term" value="F:inositol 1,4,5 trisphosphate binding"/>
    <property type="evidence" value="ECO:0007669"/>
    <property type="project" value="TreeGrafter"/>
</dbReference>
<dbReference type="InterPro" id="IPR002110">
    <property type="entry name" value="Ankyrin_rpt"/>
</dbReference>
<dbReference type="GO" id="GO:0015279">
    <property type="term" value="F:store-operated calcium channel activity"/>
    <property type="evidence" value="ECO:0007669"/>
    <property type="project" value="TreeGrafter"/>
</dbReference>
<dbReference type="GO" id="GO:0034703">
    <property type="term" value="C:cation channel complex"/>
    <property type="evidence" value="ECO:0007669"/>
    <property type="project" value="TreeGrafter"/>
</dbReference>
<comment type="caution">
    <text evidence="15">The sequence shown here is derived from an EMBL/GenBank/DDBJ whole genome shotgun (WGS) entry which is preliminary data.</text>
</comment>
<evidence type="ECO:0000256" key="2">
    <source>
        <dbReference type="ARBA" id="ARBA00022448"/>
    </source>
</evidence>
<gene>
    <name evidence="15" type="ORF">GDO81_007902</name>
</gene>
<comment type="subcellular location">
    <subcellularLocation>
        <location evidence="1">Membrane</location>
        <topology evidence="1">Multi-pass membrane protein</topology>
    </subcellularLocation>
</comment>
<feature type="transmembrane region" description="Helical" evidence="13">
    <location>
        <begin position="381"/>
        <end position="405"/>
    </location>
</feature>
<keyword evidence="8 13" id="KW-0472">Membrane</keyword>
<dbReference type="GO" id="GO:0051480">
    <property type="term" value="P:regulation of cytosolic calcium ion concentration"/>
    <property type="evidence" value="ECO:0007669"/>
    <property type="project" value="TreeGrafter"/>
</dbReference>
<evidence type="ECO:0000256" key="1">
    <source>
        <dbReference type="ARBA" id="ARBA00004141"/>
    </source>
</evidence>
<keyword evidence="9" id="KW-0407">Ion channel</keyword>
<dbReference type="Gene3D" id="1.25.40.20">
    <property type="entry name" value="Ankyrin repeat-containing domain"/>
    <property type="match status" value="1"/>
</dbReference>
<keyword evidence="6" id="KW-0040">ANK repeat</keyword>
<dbReference type="InterPro" id="IPR013555">
    <property type="entry name" value="TRP_dom"/>
</dbReference>
<evidence type="ECO:0000256" key="10">
    <source>
        <dbReference type="ARBA" id="ARBA00036634"/>
    </source>
</evidence>
<dbReference type="AlphaFoldDB" id="A0AAV7CC86"/>
<dbReference type="InterPro" id="IPR036770">
    <property type="entry name" value="Ankyrin_rpt-contain_sf"/>
</dbReference>
<sequence length="798" mass="91548">MVASPWSSLSMQANWREIVNKKLKFPVSLINAIHDGNLPQVQQLLQVSDGILRQLDDSEDRSWREALNLAIRTGNEEIMKTLLHCVKFDFRQIHEALLVAVDTNQPHVVKMLLDRLDQEKGLKMDIKSFSLAFFDNSIDNSRFAPGVTPLTLACEKDLYEIVEMLMKKGHVITTPHKISCACLECSNGRKYDLLKFSLSRINTYKGIASRAYLSIASEDAMLRAFKLSRELKRLSRKEPEFKPEYLSLEDLCQEFAVELLGMCRNQSEVTAVLNDCGDDSDEEEMDNQAFEEGIPNLARLRLAVHHNQKRFVAHPICQQVLSSIWSGKLSGWRGSNTIWKLFIACAIFLSMPLLCLIYWLAPKSKCKEVWIEGLRSYFLDWWNFLDIVTISMYLASFSLRILVYVKGYLTCSDDPTSDMCFYFTKAERPDWNTEDPQFIAEVLFAVTSMLSFTRLAYILPAHETLGTLQISIGKMIDDMIRFMFILMIILTAFLCGLNNIYVNYSDADKLGNFNETFQFLFWTMFQMVERTSVDMNHYVVAEFVGRALYGLFTIVMVIVLLNMLIAMITNSFQKIEDDADVEWKFARSKLYLSYFREGLTLPVPFNIIPTPKALFYVVRGVFRLICCYKPKKQKQDYPPIATISNRGVGGDSFGESRTSYRLQVIKALVQRYIDTARREFEEAKRKDLGNRITELNKNVIRLQSDVKHFRRSLADTGAPIVPKENENVLSRYIMKVKNSFQNYDQESLSSGKDSSEVTVHQDSFKNILPEDDCPPYPDGSLADDLDQNGDNSEVGVDM</sequence>
<dbReference type="Proteomes" id="UP000824782">
    <property type="component" value="Unassembled WGS sequence"/>
</dbReference>
<feature type="transmembrane region" description="Helical" evidence="13">
    <location>
        <begin position="338"/>
        <end position="360"/>
    </location>
</feature>
<dbReference type="Pfam" id="PF08344">
    <property type="entry name" value="TRP_2"/>
    <property type="match status" value="1"/>
</dbReference>
<evidence type="ECO:0000256" key="9">
    <source>
        <dbReference type="ARBA" id="ARBA00023303"/>
    </source>
</evidence>
<evidence type="ECO:0000256" key="6">
    <source>
        <dbReference type="ARBA" id="ARBA00023043"/>
    </source>
</evidence>
<feature type="transmembrane region" description="Helical" evidence="13">
    <location>
        <begin position="547"/>
        <end position="568"/>
    </location>
</feature>
<evidence type="ECO:0000256" key="5">
    <source>
        <dbReference type="ARBA" id="ARBA00022989"/>
    </source>
</evidence>
<keyword evidence="7" id="KW-0406">Ion transport</keyword>
<keyword evidence="3 13" id="KW-0812">Transmembrane</keyword>
<feature type="coiled-coil region" evidence="11">
    <location>
        <begin position="678"/>
        <end position="705"/>
    </location>
</feature>
<dbReference type="EMBL" id="WNYA01000003">
    <property type="protein sequence ID" value="KAG8582067.1"/>
    <property type="molecule type" value="Genomic_DNA"/>
</dbReference>
<dbReference type="Pfam" id="PF12796">
    <property type="entry name" value="Ank_2"/>
    <property type="match status" value="1"/>
</dbReference>